<evidence type="ECO:0000256" key="1">
    <source>
        <dbReference type="SAM" id="SignalP"/>
    </source>
</evidence>
<reference evidence="2" key="1">
    <citation type="journal article" date="2020" name="Stud. Mycol.">
        <title>101 Dothideomycetes genomes: a test case for predicting lifestyles and emergence of pathogens.</title>
        <authorList>
            <person name="Haridas S."/>
            <person name="Albert R."/>
            <person name="Binder M."/>
            <person name="Bloem J."/>
            <person name="Labutti K."/>
            <person name="Salamov A."/>
            <person name="Andreopoulos B."/>
            <person name="Baker S."/>
            <person name="Barry K."/>
            <person name="Bills G."/>
            <person name="Bluhm B."/>
            <person name="Cannon C."/>
            <person name="Castanera R."/>
            <person name="Culley D."/>
            <person name="Daum C."/>
            <person name="Ezra D."/>
            <person name="Gonzalez J."/>
            <person name="Henrissat B."/>
            <person name="Kuo A."/>
            <person name="Liang C."/>
            <person name="Lipzen A."/>
            <person name="Lutzoni F."/>
            <person name="Magnuson J."/>
            <person name="Mondo S."/>
            <person name="Nolan M."/>
            <person name="Ohm R."/>
            <person name="Pangilinan J."/>
            <person name="Park H.-J."/>
            <person name="Ramirez L."/>
            <person name="Alfaro M."/>
            <person name="Sun H."/>
            <person name="Tritt A."/>
            <person name="Yoshinaga Y."/>
            <person name="Zwiers L.-H."/>
            <person name="Turgeon B."/>
            <person name="Goodwin S."/>
            <person name="Spatafora J."/>
            <person name="Crous P."/>
            <person name="Grigoriev I."/>
        </authorList>
    </citation>
    <scope>NUCLEOTIDE SEQUENCE</scope>
    <source>
        <strain evidence="2">CBS 260.36</strain>
    </source>
</reference>
<dbReference type="Pfam" id="PF13668">
    <property type="entry name" value="Ferritin_2"/>
    <property type="match status" value="1"/>
</dbReference>
<organism evidence="2 3">
    <name type="scientific">Myriangium duriaei CBS 260.36</name>
    <dbReference type="NCBI Taxonomy" id="1168546"/>
    <lineage>
        <taxon>Eukaryota</taxon>
        <taxon>Fungi</taxon>
        <taxon>Dikarya</taxon>
        <taxon>Ascomycota</taxon>
        <taxon>Pezizomycotina</taxon>
        <taxon>Dothideomycetes</taxon>
        <taxon>Dothideomycetidae</taxon>
        <taxon>Myriangiales</taxon>
        <taxon>Myriangiaceae</taxon>
        <taxon>Myriangium</taxon>
    </lineage>
</organism>
<feature type="chain" id="PRO_5040283144" evidence="1">
    <location>
        <begin position="17"/>
        <end position="368"/>
    </location>
</feature>
<dbReference type="AlphaFoldDB" id="A0A9P4J1W9"/>
<evidence type="ECO:0000313" key="2">
    <source>
        <dbReference type="EMBL" id="KAF2150888.1"/>
    </source>
</evidence>
<feature type="signal peptide" evidence="1">
    <location>
        <begin position="1"/>
        <end position="16"/>
    </location>
</feature>
<evidence type="ECO:0000313" key="3">
    <source>
        <dbReference type="Proteomes" id="UP000799439"/>
    </source>
</evidence>
<dbReference type="OrthoDB" id="5293813at2759"/>
<comment type="caution">
    <text evidence="2">The sequence shown here is derived from an EMBL/GenBank/DDBJ whole genome shotgun (WGS) entry which is preliminary data.</text>
</comment>
<keyword evidence="1" id="KW-0732">Signal</keyword>
<keyword evidence="3" id="KW-1185">Reference proteome</keyword>
<dbReference type="Proteomes" id="UP000799439">
    <property type="component" value="Unassembled WGS sequence"/>
</dbReference>
<sequence length="368" mass="39014">MHAFWFVAAFGASALAAPYSTCNTTVATGQIPFTFPLANGFPDVDATTLRRIQSQAHGTLPNTTLPTSIADTSFTVFELIAFNELFEVAFFTSLLSNMTNEVRGYRIGDSGIESRKSFDTALRSLSVIVAQEQLHALGANKILAAAGRNTISPCQYKFPSSTFAQAITFAATFTDVVLGTLQGAISAFALDGDVAFTTLIASVIGNEAEQEGFFRLTESAYNNPSSLPFLTASAAPFAFSALNQQVIVPGTCPNLTDIALPVFSPLIVSSRYVSSYTSSVSFNITTDNTTLVESLSLVYINQQNLPIVEPLQNVTMADGKVGFKAAFPYNNNINGLVIAALTKTPGPFANASEVAQATVFGPGLIEVS</sequence>
<dbReference type="EMBL" id="ML996089">
    <property type="protein sequence ID" value="KAF2150888.1"/>
    <property type="molecule type" value="Genomic_DNA"/>
</dbReference>
<gene>
    <name evidence="2" type="ORF">K461DRAFT_280918</name>
</gene>
<proteinExistence type="predicted"/>
<name>A0A9P4J1W9_9PEZI</name>
<protein>
    <submittedName>
        <fullName evidence="2">Sexual development protein</fullName>
    </submittedName>
</protein>
<accession>A0A9P4J1W9</accession>